<dbReference type="CDD" id="cd06579">
    <property type="entry name" value="TM_PBP1_transp_AraH_like"/>
    <property type="match status" value="1"/>
</dbReference>
<accession>A0A315ZT65</accession>
<feature type="transmembrane region" description="Helical" evidence="8">
    <location>
        <begin position="32"/>
        <end position="50"/>
    </location>
</feature>
<keyword evidence="3" id="KW-1003">Cell membrane</keyword>
<keyword evidence="7 8" id="KW-0472">Membrane</keyword>
<evidence type="ECO:0000256" key="5">
    <source>
        <dbReference type="ARBA" id="ARBA00022692"/>
    </source>
</evidence>
<evidence type="ECO:0000256" key="4">
    <source>
        <dbReference type="ARBA" id="ARBA00022519"/>
    </source>
</evidence>
<feature type="transmembrane region" description="Helical" evidence="8">
    <location>
        <begin position="139"/>
        <end position="157"/>
    </location>
</feature>
<dbReference type="Pfam" id="PF02653">
    <property type="entry name" value="BPD_transp_2"/>
    <property type="match status" value="1"/>
</dbReference>
<dbReference type="EMBL" id="UHJJ01000011">
    <property type="protein sequence ID" value="SUQ15225.1"/>
    <property type="molecule type" value="Genomic_DNA"/>
</dbReference>
<evidence type="ECO:0000256" key="8">
    <source>
        <dbReference type="SAM" id="Phobius"/>
    </source>
</evidence>
<dbReference type="PANTHER" id="PTHR32196">
    <property type="entry name" value="ABC TRANSPORTER PERMEASE PROTEIN YPHD-RELATED-RELATED"/>
    <property type="match status" value="1"/>
</dbReference>
<reference evidence="10" key="1">
    <citation type="submission" date="2017-07" db="EMBL/GenBank/DDBJ databases">
        <authorList>
            <person name="Varghese N."/>
            <person name="Submissions S."/>
        </authorList>
    </citation>
    <scope>NUCLEOTIDE SEQUENCE [LARGE SCALE GENOMIC DNA]</scope>
    <source>
        <strain evidence="10">NLAE-zl-C134</strain>
    </source>
</reference>
<dbReference type="GO" id="GO:0005886">
    <property type="term" value="C:plasma membrane"/>
    <property type="evidence" value="ECO:0007669"/>
    <property type="project" value="UniProtKB-SubCell"/>
</dbReference>
<name>A0A315ZT65_9FIRM</name>
<dbReference type="InterPro" id="IPR001851">
    <property type="entry name" value="ABC_transp_permease"/>
</dbReference>
<evidence type="ECO:0000256" key="1">
    <source>
        <dbReference type="ARBA" id="ARBA00004651"/>
    </source>
</evidence>
<feature type="transmembrane region" description="Helical" evidence="8">
    <location>
        <begin position="110"/>
        <end position="132"/>
    </location>
</feature>
<dbReference type="AlphaFoldDB" id="A0A315ZT65"/>
<dbReference type="RefSeq" id="WP_109712861.1">
    <property type="nucleotide sequence ID" value="NZ_QGDS01000011.1"/>
</dbReference>
<evidence type="ECO:0000313" key="10">
    <source>
        <dbReference type="Proteomes" id="UP000254051"/>
    </source>
</evidence>
<evidence type="ECO:0000256" key="2">
    <source>
        <dbReference type="ARBA" id="ARBA00022448"/>
    </source>
</evidence>
<keyword evidence="2" id="KW-0813">Transport</keyword>
<dbReference type="GO" id="GO:0022857">
    <property type="term" value="F:transmembrane transporter activity"/>
    <property type="evidence" value="ECO:0007669"/>
    <property type="project" value="InterPro"/>
</dbReference>
<evidence type="ECO:0000313" key="9">
    <source>
        <dbReference type="EMBL" id="SUQ15225.1"/>
    </source>
</evidence>
<proteinExistence type="predicted"/>
<comment type="subcellular location">
    <subcellularLocation>
        <location evidence="1">Cell membrane</location>
        <topology evidence="1">Multi-pass membrane protein</topology>
    </subcellularLocation>
</comment>
<dbReference type="Proteomes" id="UP000254051">
    <property type="component" value="Unassembled WGS sequence"/>
</dbReference>
<organism evidence="9 10">
    <name type="scientific">Faecalicatena contorta</name>
    <dbReference type="NCBI Taxonomy" id="39482"/>
    <lineage>
        <taxon>Bacteria</taxon>
        <taxon>Bacillati</taxon>
        <taxon>Bacillota</taxon>
        <taxon>Clostridia</taxon>
        <taxon>Lachnospirales</taxon>
        <taxon>Lachnospiraceae</taxon>
        <taxon>Faecalicatena</taxon>
    </lineage>
</organism>
<feature type="transmembrane region" description="Helical" evidence="8">
    <location>
        <begin position="177"/>
        <end position="198"/>
    </location>
</feature>
<keyword evidence="6 8" id="KW-1133">Transmembrane helix</keyword>
<sequence>MAKTNKQTREERWLKNEQLRKVPGMGYLIDNAGILIGLVIMIIIISFVAPGKFLQKDNLITILRQIAPNAIIAFGMAFAIITAGIDLSVGSVVALSGTLCAGLIQSGMPYAVAILCGVAAGTLCGAFSGFVISRTQIPPFIVTLAMMTMARGFSYIYSQGRPVRTPDSFGILGNGYIAGIPIPVIIMFIMLAIMSLTLSKSKFGRAVYAIGGNREAAKFSGINTKNIIWIVYILVALMASIAGIITASRLYSGQPTVSQGGELDAISATVLGGVSMSGGEGKIGGVLIGAIIIGTLSNGMNLMKVPAYYQLIAQGAIILLAVYIDVRRKNK</sequence>
<dbReference type="PANTHER" id="PTHR32196:SF21">
    <property type="entry name" value="ABC TRANSPORTER PERMEASE PROTEIN YPHD-RELATED"/>
    <property type="match status" value="1"/>
</dbReference>
<feature type="transmembrane region" description="Helical" evidence="8">
    <location>
        <begin position="71"/>
        <end position="104"/>
    </location>
</feature>
<evidence type="ECO:0000256" key="3">
    <source>
        <dbReference type="ARBA" id="ARBA00022475"/>
    </source>
</evidence>
<feature type="transmembrane region" description="Helical" evidence="8">
    <location>
        <begin position="307"/>
        <end position="326"/>
    </location>
</feature>
<dbReference type="OrthoDB" id="9784538at2"/>
<evidence type="ECO:0000256" key="7">
    <source>
        <dbReference type="ARBA" id="ARBA00023136"/>
    </source>
</evidence>
<feature type="transmembrane region" description="Helical" evidence="8">
    <location>
        <begin position="227"/>
        <end position="247"/>
    </location>
</feature>
<keyword evidence="4" id="KW-0997">Cell inner membrane</keyword>
<gene>
    <name evidence="9" type="ORF">SAMN05216529_1119</name>
</gene>
<evidence type="ECO:0000256" key="6">
    <source>
        <dbReference type="ARBA" id="ARBA00022989"/>
    </source>
</evidence>
<keyword evidence="10" id="KW-1185">Reference proteome</keyword>
<protein>
    <submittedName>
        <fullName evidence="9">Ribose ABC transporter membrane protein</fullName>
    </submittedName>
</protein>
<keyword evidence="5 8" id="KW-0812">Transmembrane</keyword>